<dbReference type="Proteomes" id="UP001328107">
    <property type="component" value="Unassembled WGS sequence"/>
</dbReference>
<accession>A0AAN5I974</accession>
<protein>
    <submittedName>
        <fullName evidence="1">Uncharacterized protein</fullName>
    </submittedName>
</protein>
<organism evidence="1 2">
    <name type="scientific">Pristionchus mayeri</name>
    <dbReference type="NCBI Taxonomy" id="1317129"/>
    <lineage>
        <taxon>Eukaryota</taxon>
        <taxon>Metazoa</taxon>
        <taxon>Ecdysozoa</taxon>
        <taxon>Nematoda</taxon>
        <taxon>Chromadorea</taxon>
        <taxon>Rhabditida</taxon>
        <taxon>Rhabditina</taxon>
        <taxon>Diplogasteromorpha</taxon>
        <taxon>Diplogasteroidea</taxon>
        <taxon>Neodiplogasteridae</taxon>
        <taxon>Pristionchus</taxon>
    </lineage>
</organism>
<name>A0AAN5I974_9BILA</name>
<dbReference type="AlphaFoldDB" id="A0AAN5I974"/>
<feature type="non-terminal residue" evidence="1">
    <location>
        <position position="67"/>
    </location>
</feature>
<dbReference type="EMBL" id="BTRK01000005">
    <property type="protein sequence ID" value="GMR55785.1"/>
    <property type="molecule type" value="Genomic_DNA"/>
</dbReference>
<keyword evidence="2" id="KW-1185">Reference proteome</keyword>
<sequence length="67" mass="7977">LHLEPIGELQHVRHSEIRDFHRSKVDEIEQIEEFLINDILDLNFLFSLLCEIMEEHCSEEGRMASQN</sequence>
<comment type="caution">
    <text evidence="1">The sequence shown here is derived from an EMBL/GenBank/DDBJ whole genome shotgun (WGS) entry which is preliminary data.</text>
</comment>
<reference evidence="2" key="1">
    <citation type="submission" date="2022-10" db="EMBL/GenBank/DDBJ databases">
        <title>Genome assembly of Pristionchus species.</title>
        <authorList>
            <person name="Yoshida K."/>
            <person name="Sommer R.J."/>
        </authorList>
    </citation>
    <scope>NUCLEOTIDE SEQUENCE [LARGE SCALE GENOMIC DNA]</scope>
    <source>
        <strain evidence="2">RS5460</strain>
    </source>
</reference>
<proteinExistence type="predicted"/>
<feature type="non-terminal residue" evidence="1">
    <location>
        <position position="1"/>
    </location>
</feature>
<gene>
    <name evidence="1" type="ORF">PMAYCL1PPCAC_25980</name>
</gene>
<evidence type="ECO:0000313" key="1">
    <source>
        <dbReference type="EMBL" id="GMR55785.1"/>
    </source>
</evidence>
<evidence type="ECO:0000313" key="2">
    <source>
        <dbReference type="Proteomes" id="UP001328107"/>
    </source>
</evidence>